<dbReference type="EMBL" id="JAAZQD010000002">
    <property type="protein sequence ID" value="NKZ38435.1"/>
    <property type="molecule type" value="Genomic_DNA"/>
</dbReference>
<accession>A0A846ZJG0</accession>
<sequence>MDLALFFWSTGVRTGDEAVSLRTQDASASTEIPVIAGEPWKSLRTSPMGPKPVLHVDPAYL</sequence>
<evidence type="ECO:0000313" key="2">
    <source>
        <dbReference type="Proteomes" id="UP000541636"/>
    </source>
</evidence>
<organism evidence="1 2">
    <name type="scientific">Oleiagrimonas citrea</name>
    <dbReference type="NCBI Taxonomy" id="1665687"/>
    <lineage>
        <taxon>Bacteria</taxon>
        <taxon>Pseudomonadati</taxon>
        <taxon>Pseudomonadota</taxon>
        <taxon>Gammaproteobacteria</taxon>
        <taxon>Lysobacterales</taxon>
        <taxon>Rhodanobacteraceae</taxon>
        <taxon>Oleiagrimonas</taxon>
    </lineage>
</organism>
<evidence type="ECO:0000313" key="1">
    <source>
        <dbReference type="EMBL" id="NKZ38435.1"/>
    </source>
</evidence>
<gene>
    <name evidence="1" type="ORF">HF690_05620</name>
</gene>
<dbReference type="RefSeq" id="WP_168608757.1">
    <property type="nucleotide sequence ID" value="NZ_JAAZQD010000002.1"/>
</dbReference>
<proteinExistence type="predicted"/>
<dbReference type="Proteomes" id="UP000541636">
    <property type="component" value="Unassembled WGS sequence"/>
</dbReference>
<comment type="caution">
    <text evidence="1">The sequence shown here is derived from an EMBL/GenBank/DDBJ whole genome shotgun (WGS) entry which is preliminary data.</text>
</comment>
<dbReference type="AlphaFoldDB" id="A0A846ZJG0"/>
<name>A0A846ZJG0_9GAMM</name>
<reference evidence="1 2" key="1">
    <citation type="journal article" date="2017" name="Int. J. Syst. Evol. Microbiol.">
        <title>Oleiagrimonas citrea sp. nov., a marine bacterium isolated from tidal flat sediment and emended description of the genus Oleiagrimonas Fang et al. 2015 and Oleiagrimonas soli.</title>
        <authorList>
            <person name="Yang S.H."/>
            <person name="Seo H.S."/>
            <person name="Seong C.N."/>
            <person name="Kwon K.K."/>
        </authorList>
    </citation>
    <scope>NUCLEOTIDE SEQUENCE [LARGE SCALE GENOMIC DNA]</scope>
    <source>
        <strain evidence="1 2">MEBiC09124</strain>
    </source>
</reference>
<protein>
    <submittedName>
        <fullName evidence="1">Uncharacterized protein</fullName>
    </submittedName>
</protein>
<keyword evidence="2" id="KW-1185">Reference proteome</keyword>